<evidence type="ECO:0000313" key="3">
    <source>
        <dbReference type="Proteomes" id="UP000002497"/>
    </source>
</evidence>
<reference evidence="3" key="1">
    <citation type="journal article" date="2010" name="Genome Res.">
        <title>Population genomic sequencing of Coccidioides fungi reveals recent hybridization and transposon control.</title>
        <authorList>
            <person name="Neafsey D.E."/>
            <person name="Barker B.M."/>
            <person name="Sharpton T.J."/>
            <person name="Stajich J.E."/>
            <person name="Park D.J."/>
            <person name="Whiston E."/>
            <person name="Hung C.-Y."/>
            <person name="McMahan C."/>
            <person name="White J."/>
            <person name="Sykes S."/>
            <person name="Heiman D."/>
            <person name="Young S."/>
            <person name="Zeng Q."/>
            <person name="Abouelleil A."/>
            <person name="Aftuck L."/>
            <person name="Bessette D."/>
            <person name="Brown A."/>
            <person name="FitzGerald M."/>
            <person name="Lui A."/>
            <person name="Macdonald J.P."/>
            <person name="Priest M."/>
            <person name="Orbach M.J."/>
            <person name="Galgiani J.N."/>
            <person name="Kirkland T.N."/>
            <person name="Cole G.T."/>
            <person name="Birren B.W."/>
            <person name="Henn M.R."/>
            <person name="Taylor J.W."/>
            <person name="Rounsley S.D."/>
        </authorList>
    </citation>
    <scope>NUCLEOTIDE SEQUENCE [LARGE SCALE GENOMIC DNA]</scope>
    <source>
        <strain evidence="3">RMSCC 757 / Silveira</strain>
    </source>
</reference>
<feature type="compositionally biased region" description="Low complexity" evidence="1">
    <location>
        <begin position="122"/>
        <end position="138"/>
    </location>
</feature>
<name>E9DJQ8_COCPS</name>
<dbReference type="OrthoDB" id="4354629at2759"/>
<dbReference type="OMA" id="LTWITTE"/>
<dbReference type="Proteomes" id="UP000002497">
    <property type="component" value="Unassembled WGS sequence"/>
</dbReference>
<evidence type="ECO:0000313" key="2">
    <source>
        <dbReference type="EMBL" id="EFW13348.1"/>
    </source>
</evidence>
<feature type="compositionally biased region" description="Low complexity" evidence="1">
    <location>
        <begin position="547"/>
        <end position="561"/>
    </location>
</feature>
<dbReference type="HOGENOM" id="CLU_002467_0_0_1"/>
<reference evidence="3" key="2">
    <citation type="submission" date="2010-03" db="EMBL/GenBank/DDBJ databases">
        <title>The genome sequence of Coccidioides posadasii strain Silveira.</title>
        <authorList>
            <consortium name="The Broad Institute Genome Sequencing Center for Infectious Disease"/>
            <person name="Neafsey D."/>
            <person name="Orbach M."/>
            <person name="Henn M.R."/>
            <person name="Cole G.T."/>
            <person name="Galgiani J."/>
            <person name="Gardner M.J."/>
            <person name="Kirkland T.N."/>
            <person name="Taylor J.W."/>
            <person name="Young S.K."/>
            <person name="Zeng Q."/>
            <person name="Koehrsen M."/>
            <person name="Alvarado L."/>
            <person name="Berlin A."/>
            <person name="Borenstein D."/>
            <person name="Chapman S.B."/>
            <person name="Chen Z."/>
            <person name="Engels R."/>
            <person name="Freedman E."/>
            <person name="Gellesch M."/>
            <person name="Goldberg J."/>
            <person name="Griggs A."/>
            <person name="Gujja S."/>
            <person name="Heilman E."/>
            <person name="Heiman D."/>
            <person name="Howarth C."/>
            <person name="Jen D."/>
            <person name="Larson L."/>
            <person name="Mehta T."/>
            <person name="Neiman D."/>
            <person name="Park D."/>
            <person name="Pearson M."/>
            <person name="Richards J."/>
            <person name="Roberts A."/>
            <person name="Saif S."/>
            <person name="Shea T."/>
            <person name="Shenoy N."/>
            <person name="Sisk P."/>
            <person name="Stolte C."/>
            <person name="Sykes S."/>
            <person name="Walk T."/>
            <person name="White J."/>
            <person name="Yandava C."/>
            <person name="Haas B."/>
            <person name="Nusbaum C."/>
            <person name="Birren B."/>
        </authorList>
    </citation>
    <scope>NUCLEOTIDE SEQUENCE [LARGE SCALE GENOMIC DNA]</scope>
    <source>
        <strain evidence="3">RMSCC 757 / Silveira</strain>
    </source>
</reference>
<protein>
    <submittedName>
        <fullName evidence="2">Uncharacterized protein</fullName>
    </submittedName>
</protein>
<accession>E9DJQ8</accession>
<organism evidence="3">
    <name type="scientific">Coccidioides posadasii (strain RMSCC 757 / Silveira)</name>
    <name type="common">Valley fever fungus</name>
    <dbReference type="NCBI Taxonomy" id="443226"/>
    <lineage>
        <taxon>Eukaryota</taxon>
        <taxon>Fungi</taxon>
        <taxon>Dikarya</taxon>
        <taxon>Ascomycota</taxon>
        <taxon>Pezizomycotina</taxon>
        <taxon>Eurotiomycetes</taxon>
        <taxon>Eurotiomycetidae</taxon>
        <taxon>Onygenales</taxon>
        <taxon>Onygenaceae</taxon>
        <taxon>Coccidioides</taxon>
    </lineage>
</organism>
<feature type="region of interest" description="Disordered" evidence="1">
    <location>
        <begin position="544"/>
        <end position="565"/>
    </location>
</feature>
<feature type="region of interest" description="Disordered" evidence="1">
    <location>
        <begin position="98"/>
        <end position="157"/>
    </location>
</feature>
<dbReference type="STRING" id="443226.E9DJQ8"/>
<feature type="region of interest" description="Disordered" evidence="1">
    <location>
        <begin position="585"/>
        <end position="663"/>
    </location>
</feature>
<dbReference type="AlphaFoldDB" id="E9DJQ8"/>
<proteinExistence type="predicted"/>
<evidence type="ECO:0000256" key="1">
    <source>
        <dbReference type="SAM" id="MobiDB-lite"/>
    </source>
</evidence>
<sequence>MGRGRPRKYATERDAVRARVQAYRRRQQQQQELTSASTSTLFQNTFLTCNPRSGAGLSQPVEDSPYVFADLQNTLDAVPVECGSSEPPGMIEEGLLESESDEMEHESPPSPAESSSSEDDPAPLLTPSGLSSPGTPGPRSDHGPFLPTNTVESTEEDNTLAQELVAQLQTHHGCSTEAHAASEPLSMPTVSLSQMASWECPDVLEHASMSSYPIQWDTILPVHQRQRLYSGISASVEPLAHEEVPPRPATIDLEGDTMPMPASLHAMIDIDSAGGLASSLAVAREGFQWKANRSLTSNLKSSLHLDPISVQWRDEQTERVRQSQRPVHQIPHLPFGRLVGFPEIEVYILFPRLFSPQRQHHIITEQEYALWTDKVFLPALHHVYSASTLLHLPSSAAHIQLSSTAARAEGRNQTLHEQPRVQEFHFSLQPAGLHHLWEHVQTTIQDPGLQHFQGLMLLLTAKNLKLSTQHATWSSTRDAFFRMWNQAVDGRYLTTSFYDIGKEVVSPWSFLSHQEPTHAPCTFIWRRCCLDCFCEWLRDSPAAQRISSPTSSEPDSSPDNSMEMQINNDHPVAAVQLRRSRRLRGHVHHRVTSEASDSGHVQHGSVEPALRSEDEDAYQPELSEGGEDEDDEDASNLGEHSAGGAPVADAQAPDSEHEHPQEGSWRKQFYPLSFLRDLGSMTLEPHRCSPLRRRGLLYCQFYNTVKEVFAAGQHSPFANENLDTLALDPGLVRTWQHIGKAISHSPLALLRAYIHTKRRCHVAISDCRQRSYGTREEYRVTAAVLQAMDRILRESNLADHPTVVPQCPAPFLNYRTDQLLGWLRWNINKLCTGFEMVYSLQPRTVVHWEHTRVMMMFLRCLLCAYGGQGNHLCRSSGLWLDRRVQPPPEGSDTERIQEGLGMASTLELYGYAWFLDKLDWMAMTFKPPHRAHMVFNTPTLQMAYYRQYRQLIKFKSDFVLFHDVFSRMLDVRLDPARSALLLQLLVNLCLRAFRKDVFRSLADCVTQQPLHPARLEDACNGEIPLTCAGISQIFQHSHFWKDIQFITGSRMKVRNIEMLFAWLWGWDGDGNGDWPRKHWESKQYRVLFHQSFDVIVSVYAIAEMGRICKP</sequence>
<dbReference type="VEuPathDB" id="FungiDB:CPSG_10057"/>
<dbReference type="eggNOG" id="ENOG502SKY7">
    <property type="taxonomic scope" value="Eukaryota"/>
</dbReference>
<keyword evidence="3" id="KW-1185">Reference proteome</keyword>
<feature type="compositionally biased region" description="Basic and acidic residues" evidence="1">
    <location>
        <begin position="654"/>
        <end position="663"/>
    </location>
</feature>
<dbReference type="EMBL" id="GL636522">
    <property type="protein sequence ID" value="EFW13348.1"/>
    <property type="molecule type" value="Genomic_DNA"/>
</dbReference>
<feature type="compositionally biased region" description="Acidic residues" evidence="1">
    <location>
        <begin position="613"/>
        <end position="634"/>
    </location>
</feature>
<gene>
    <name evidence="2" type="ORF">CPSG_10057</name>
</gene>